<dbReference type="AlphaFoldDB" id="A0A017S0H5"/>
<gene>
    <name evidence="7" type="ORF">EURHEDRAFT_467944</name>
</gene>
<name>A0A017S0H5_ASPRC</name>
<dbReference type="GeneID" id="63700347"/>
<accession>A0A017S0H5</accession>
<evidence type="ECO:0000313" key="8">
    <source>
        <dbReference type="Proteomes" id="UP000019804"/>
    </source>
</evidence>
<dbReference type="GO" id="GO:0005634">
    <property type="term" value="C:nucleus"/>
    <property type="evidence" value="ECO:0007669"/>
    <property type="project" value="UniProtKB-SubCell"/>
</dbReference>
<evidence type="ECO:0000256" key="3">
    <source>
        <dbReference type="ARBA" id="ARBA00023125"/>
    </source>
</evidence>
<keyword evidence="8" id="KW-1185">Reference proteome</keyword>
<comment type="subcellular location">
    <subcellularLocation>
        <location evidence="1">Nucleus</location>
    </subcellularLocation>
</comment>
<keyword evidence="4" id="KW-0804">Transcription</keyword>
<feature type="domain" description="Xylanolytic transcriptional activator regulatory" evidence="6">
    <location>
        <begin position="73"/>
        <end position="146"/>
    </location>
</feature>
<dbReference type="GO" id="GO:0006351">
    <property type="term" value="P:DNA-templated transcription"/>
    <property type="evidence" value="ECO:0007669"/>
    <property type="project" value="InterPro"/>
</dbReference>
<evidence type="ECO:0000256" key="4">
    <source>
        <dbReference type="ARBA" id="ARBA00023163"/>
    </source>
</evidence>
<dbReference type="PANTHER" id="PTHR46910">
    <property type="entry name" value="TRANSCRIPTION FACTOR PDR1"/>
    <property type="match status" value="1"/>
</dbReference>
<keyword evidence="3" id="KW-0238">DNA-binding</keyword>
<dbReference type="EMBL" id="KK088472">
    <property type="protein sequence ID" value="EYE90104.1"/>
    <property type="molecule type" value="Genomic_DNA"/>
</dbReference>
<evidence type="ECO:0000256" key="1">
    <source>
        <dbReference type="ARBA" id="ARBA00004123"/>
    </source>
</evidence>
<dbReference type="InterPro" id="IPR007219">
    <property type="entry name" value="XnlR_reg_dom"/>
</dbReference>
<dbReference type="CDD" id="cd12148">
    <property type="entry name" value="fungal_TF_MHR"/>
    <property type="match status" value="1"/>
</dbReference>
<dbReference type="Proteomes" id="UP000019804">
    <property type="component" value="Unassembled WGS sequence"/>
</dbReference>
<proteinExistence type="predicted"/>
<evidence type="ECO:0000259" key="6">
    <source>
        <dbReference type="SMART" id="SM00906"/>
    </source>
</evidence>
<protein>
    <recommendedName>
        <fullName evidence="6">Xylanolytic transcriptional activator regulatory domain-containing protein</fullName>
    </recommendedName>
</protein>
<evidence type="ECO:0000256" key="5">
    <source>
        <dbReference type="ARBA" id="ARBA00023242"/>
    </source>
</evidence>
<sequence length="425" mass="48417">MHGVLFFVLKELIAMKDQLCQRFDLATYLDHCEQNFVVAVETYEVLAVPSFENILALTMGMLKSQGEAKPYLYWKLVSAAVTHCQSLGYHRESTYQSIPSSKAESIRRLFWTVYAFDKNMSLVLGRVSNMQGLEIDTQYPIISTDLALRAWDESFIMGIRLAELQGRIFVGLYSTATMARVSFERSQLISDLAVAMEKWHFELKQINSEGVNNRQAFDLSRGNWDILFYSTLTLLFHASSAIGVELQISPRCFHAARNSLRAHLDFFPQYQKSQLLSDADYLNWVLLSSSFIPFIVTFLHAIAAKDMANVVLLEQVMGTLEHSRNASQSSEHLYNICATFTQVAKKLVQSQRLPIGIYNQQQDSLRFSDTSHSTSLFHPENFQNAFESGDTNRVSPSSAIDILNDWLSGPPFPWDKFEVDFENFP</sequence>
<organism evidence="7 8">
    <name type="scientific">Aspergillus ruber (strain CBS 135680)</name>
    <dbReference type="NCBI Taxonomy" id="1388766"/>
    <lineage>
        <taxon>Eukaryota</taxon>
        <taxon>Fungi</taxon>
        <taxon>Dikarya</taxon>
        <taxon>Ascomycota</taxon>
        <taxon>Pezizomycotina</taxon>
        <taxon>Eurotiomycetes</taxon>
        <taxon>Eurotiomycetidae</taxon>
        <taxon>Eurotiales</taxon>
        <taxon>Aspergillaceae</taxon>
        <taxon>Aspergillus</taxon>
        <taxon>Aspergillus subgen. Aspergillus</taxon>
    </lineage>
</organism>
<dbReference type="GO" id="GO:0003700">
    <property type="term" value="F:DNA-binding transcription factor activity"/>
    <property type="evidence" value="ECO:0007669"/>
    <property type="project" value="InterPro"/>
</dbReference>
<dbReference type="GO" id="GO:0003677">
    <property type="term" value="F:DNA binding"/>
    <property type="evidence" value="ECO:0007669"/>
    <property type="project" value="UniProtKB-KW"/>
</dbReference>
<reference evidence="8" key="1">
    <citation type="journal article" date="2014" name="Nat. Commun.">
        <title>Genomic adaptations of the halophilic Dead Sea filamentous fungus Eurotium rubrum.</title>
        <authorList>
            <person name="Kis-Papo T."/>
            <person name="Weig A.R."/>
            <person name="Riley R."/>
            <person name="Persoh D."/>
            <person name="Salamov A."/>
            <person name="Sun H."/>
            <person name="Lipzen A."/>
            <person name="Wasser S.P."/>
            <person name="Rambold G."/>
            <person name="Grigoriev I.V."/>
            <person name="Nevo E."/>
        </authorList>
    </citation>
    <scope>NUCLEOTIDE SEQUENCE [LARGE SCALE GENOMIC DNA]</scope>
    <source>
        <strain evidence="8">CBS 135680</strain>
    </source>
</reference>
<dbReference type="STRING" id="1388766.A0A017S0H5"/>
<dbReference type="HOGENOM" id="CLU_009377_3_2_1"/>
<dbReference type="RefSeq" id="XP_040633794.1">
    <property type="nucleotide sequence ID" value="XM_040785223.1"/>
</dbReference>
<dbReference type="InterPro" id="IPR050987">
    <property type="entry name" value="AtrR-like"/>
</dbReference>
<keyword evidence="5" id="KW-0539">Nucleus</keyword>
<dbReference type="SMART" id="SM00906">
    <property type="entry name" value="Fungal_trans"/>
    <property type="match status" value="1"/>
</dbReference>
<dbReference type="GO" id="GO:0008270">
    <property type="term" value="F:zinc ion binding"/>
    <property type="evidence" value="ECO:0007669"/>
    <property type="project" value="InterPro"/>
</dbReference>
<dbReference type="Pfam" id="PF04082">
    <property type="entry name" value="Fungal_trans"/>
    <property type="match status" value="1"/>
</dbReference>
<evidence type="ECO:0000313" key="7">
    <source>
        <dbReference type="EMBL" id="EYE90104.1"/>
    </source>
</evidence>
<dbReference type="PANTHER" id="PTHR46910:SF37">
    <property type="entry name" value="ZN(II)2CYS6 TRANSCRIPTION FACTOR (EUROFUNG)"/>
    <property type="match status" value="1"/>
</dbReference>
<evidence type="ECO:0000256" key="2">
    <source>
        <dbReference type="ARBA" id="ARBA00023015"/>
    </source>
</evidence>
<keyword evidence="2" id="KW-0805">Transcription regulation</keyword>
<dbReference type="OrthoDB" id="103819at2759"/>